<accession>A0A374NW21</accession>
<dbReference type="PIRSF" id="PIRSF037227">
    <property type="entry name" value="Aminobenzoyl-glu_utiliz_pB"/>
    <property type="match status" value="1"/>
</dbReference>
<keyword evidence="3" id="KW-0378">Hydrolase</keyword>
<dbReference type="GO" id="GO:0005737">
    <property type="term" value="C:cytoplasm"/>
    <property type="evidence" value="ECO:0007669"/>
    <property type="project" value="TreeGrafter"/>
</dbReference>
<comment type="caution">
    <text evidence="3">The sequence shown here is derived from an EMBL/GenBank/DDBJ whole genome shotgun (WGS) entry which is preliminary data.</text>
</comment>
<dbReference type="EMBL" id="QSON01000037">
    <property type="protein sequence ID" value="RGI94932.1"/>
    <property type="molecule type" value="Genomic_DNA"/>
</dbReference>
<dbReference type="InterPro" id="IPR052030">
    <property type="entry name" value="Peptidase_M20/M20A_hydrolases"/>
</dbReference>
<reference evidence="3 4" key="1">
    <citation type="submission" date="2018-08" db="EMBL/GenBank/DDBJ databases">
        <title>A genome reference for cultivated species of the human gut microbiota.</title>
        <authorList>
            <person name="Zou Y."/>
            <person name="Xue W."/>
            <person name="Luo G."/>
        </authorList>
    </citation>
    <scope>NUCLEOTIDE SEQUENCE [LARGE SCALE GENOMIC DNA]</scope>
    <source>
        <strain evidence="3 4">TM09-12</strain>
    </source>
</reference>
<name>A0A374NW21_9FIRM</name>
<dbReference type="AlphaFoldDB" id="A0A374NW21"/>
<dbReference type="RefSeq" id="WP_117622846.1">
    <property type="nucleotide sequence ID" value="NZ_QSON01000037.1"/>
</dbReference>
<evidence type="ECO:0000313" key="4">
    <source>
        <dbReference type="Proteomes" id="UP000263014"/>
    </source>
</evidence>
<organism evidence="3 4">
    <name type="scientific">Hungatella hathewayi</name>
    <dbReference type="NCBI Taxonomy" id="154046"/>
    <lineage>
        <taxon>Bacteria</taxon>
        <taxon>Bacillati</taxon>
        <taxon>Bacillota</taxon>
        <taxon>Clostridia</taxon>
        <taxon>Lachnospirales</taxon>
        <taxon>Lachnospiraceae</taxon>
        <taxon>Hungatella</taxon>
    </lineage>
</organism>
<dbReference type="PANTHER" id="PTHR30575">
    <property type="entry name" value="PEPTIDASE M20"/>
    <property type="match status" value="1"/>
</dbReference>
<dbReference type="NCBIfam" id="TIGR01891">
    <property type="entry name" value="amidohydrolases"/>
    <property type="match status" value="1"/>
</dbReference>
<protein>
    <submittedName>
        <fullName evidence="3">Amidohydrolase</fullName>
    </submittedName>
</protein>
<dbReference type="GO" id="GO:0016805">
    <property type="term" value="F:dipeptidase activity"/>
    <property type="evidence" value="ECO:0007669"/>
    <property type="project" value="TreeGrafter"/>
</dbReference>
<feature type="domain" description="Peptidase M20 dimerisation" evidence="2">
    <location>
        <begin position="190"/>
        <end position="278"/>
    </location>
</feature>
<dbReference type="GO" id="GO:0071713">
    <property type="term" value="F:para-aminobenzoyl-glutamate hydrolase activity"/>
    <property type="evidence" value="ECO:0007669"/>
    <property type="project" value="TreeGrafter"/>
</dbReference>
<dbReference type="InterPro" id="IPR017145">
    <property type="entry name" value="Aminobenzoyl-glu_utiliz_pB"/>
</dbReference>
<gene>
    <name evidence="3" type="ORF">DXD79_33005</name>
</gene>
<dbReference type="PANTHER" id="PTHR30575:SF0">
    <property type="entry name" value="XAA-ARG DIPEPTIDASE"/>
    <property type="match status" value="1"/>
</dbReference>
<dbReference type="GO" id="GO:0046657">
    <property type="term" value="P:folic acid catabolic process"/>
    <property type="evidence" value="ECO:0007669"/>
    <property type="project" value="TreeGrafter"/>
</dbReference>
<dbReference type="FunFam" id="3.30.70.360:FF:000004">
    <property type="entry name" value="Peptidase M20 domain-containing protein 2"/>
    <property type="match status" value="1"/>
</dbReference>
<evidence type="ECO:0000313" key="3">
    <source>
        <dbReference type="EMBL" id="RGI94932.1"/>
    </source>
</evidence>
<dbReference type="Gene3D" id="3.40.630.10">
    <property type="entry name" value="Zn peptidases"/>
    <property type="match status" value="2"/>
</dbReference>
<sequence>MQEKNRIGKLIDAKKQQIYDCSDRIWEFAETRFDVGKSADVLCELLEQEGFTIERGVAHMDHAFVAFYGNGSPVIGILAEYDALGNLSQVAGLPEKKYLVEKGNGHGCAHHALGAGAVAGAIGIKDFMEESGLSGTIKLFGCPAEESGYGKAFMARDGVFNGLDAALTWHPGDATWGFTGQSLAVFQLYFNFKGRAAHAAGMPEHGRSALDAAELMNIGVNFLREHMIDQARIHYAFMDAGGESANVVQPTASLYYFIRAPKTRQVQEIYERVVKIAQGAALMTETELEMVWDSAAANYIPNNTLTKAMYENLKPFMPLDLTEEETAYQKMFCDTLDDSMKNGVKERARTVFGSLGEEKVREIAESPVLRELMPYVEPDGGVPMGGSTDVGDVSWNVPTAQVMIASLPQGAPAHSWQWVATGKSSVMHKGVLLAGKTIAMTAYDLLTRPELLKAAKEEHEKNLEGETYQSAIPADVLPR</sequence>
<feature type="region of interest" description="Disordered" evidence="1">
    <location>
        <begin position="458"/>
        <end position="479"/>
    </location>
</feature>
<dbReference type="Pfam" id="PF07687">
    <property type="entry name" value="M20_dimer"/>
    <property type="match status" value="1"/>
</dbReference>
<evidence type="ECO:0000259" key="2">
    <source>
        <dbReference type="Pfam" id="PF07687"/>
    </source>
</evidence>
<dbReference type="InterPro" id="IPR011650">
    <property type="entry name" value="Peptidase_M20_dimer"/>
</dbReference>
<dbReference type="InterPro" id="IPR017439">
    <property type="entry name" value="Amidohydrolase"/>
</dbReference>
<proteinExistence type="predicted"/>
<dbReference type="Proteomes" id="UP000263014">
    <property type="component" value="Unassembled WGS sequence"/>
</dbReference>
<evidence type="ECO:0000256" key="1">
    <source>
        <dbReference type="SAM" id="MobiDB-lite"/>
    </source>
</evidence>
<dbReference type="InterPro" id="IPR036264">
    <property type="entry name" value="Bact_exopeptidase_dim_dom"/>
</dbReference>
<dbReference type="SUPFAM" id="SSF53187">
    <property type="entry name" value="Zn-dependent exopeptidases"/>
    <property type="match status" value="1"/>
</dbReference>
<dbReference type="SUPFAM" id="SSF55031">
    <property type="entry name" value="Bacterial exopeptidase dimerisation domain"/>
    <property type="match status" value="1"/>
</dbReference>
<dbReference type="Gene3D" id="3.30.70.360">
    <property type="match status" value="1"/>
</dbReference>